<dbReference type="EMBL" id="JARRAG010000003">
    <property type="protein sequence ID" value="MDG3008200.1"/>
    <property type="molecule type" value="Genomic_DNA"/>
</dbReference>
<dbReference type="PANTHER" id="PTHR41709:SF2">
    <property type="entry name" value="CIRCADIAN CLOCK PROTEIN KAIB2"/>
    <property type="match status" value="1"/>
</dbReference>
<keyword evidence="3" id="KW-1185">Reference proteome</keyword>
<dbReference type="CDD" id="cd02978">
    <property type="entry name" value="KaiB_like"/>
    <property type="match status" value="1"/>
</dbReference>
<dbReference type="Gene3D" id="3.40.30.10">
    <property type="entry name" value="Glutaredoxin"/>
    <property type="match status" value="1"/>
</dbReference>
<protein>
    <submittedName>
        <fullName evidence="2">Circadian clock KaiB family protein</fullName>
    </submittedName>
</protein>
<dbReference type="Pfam" id="PF07689">
    <property type="entry name" value="KaiB"/>
    <property type="match status" value="1"/>
</dbReference>
<feature type="domain" description="KaiB" evidence="1">
    <location>
        <begin position="24"/>
        <end position="106"/>
    </location>
</feature>
<sequence length="108" mass="11736">MDRELESDAGDGAPPEADGVIELRLYIAGQTPKSVAALANLRRVCEENIAAGRYRIEVIDLVEQPARARTDQIVAIPTLVRRLPAPLRKVIGDLSNADRVLVGLQIDP</sequence>
<comment type="caution">
    <text evidence="2">The sequence shown here is derived from an EMBL/GenBank/DDBJ whole genome shotgun (WGS) entry which is preliminary data.</text>
</comment>
<dbReference type="SMART" id="SM01248">
    <property type="entry name" value="KaiB"/>
    <property type="match status" value="1"/>
</dbReference>
<dbReference type="InterPro" id="IPR039022">
    <property type="entry name" value="KaiB-like"/>
</dbReference>
<reference evidence="2 3" key="1">
    <citation type="submission" date="2023-03" db="EMBL/GenBank/DDBJ databases">
        <title>Paludisphaera mucosa sp. nov. a novel planctomycete from northern fen.</title>
        <authorList>
            <person name="Ivanova A."/>
        </authorList>
    </citation>
    <scope>NUCLEOTIDE SEQUENCE [LARGE SCALE GENOMIC DNA]</scope>
    <source>
        <strain evidence="2 3">Pla2</strain>
    </source>
</reference>
<dbReference type="RefSeq" id="WP_277864527.1">
    <property type="nucleotide sequence ID" value="NZ_JARRAG010000003.1"/>
</dbReference>
<organism evidence="2 3">
    <name type="scientific">Paludisphaera mucosa</name>
    <dbReference type="NCBI Taxonomy" id="3030827"/>
    <lineage>
        <taxon>Bacteria</taxon>
        <taxon>Pseudomonadati</taxon>
        <taxon>Planctomycetota</taxon>
        <taxon>Planctomycetia</taxon>
        <taxon>Isosphaerales</taxon>
        <taxon>Isosphaeraceae</taxon>
        <taxon>Paludisphaera</taxon>
    </lineage>
</organism>
<evidence type="ECO:0000313" key="3">
    <source>
        <dbReference type="Proteomes" id="UP001216907"/>
    </source>
</evidence>
<dbReference type="InterPro" id="IPR011649">
    <property type="entry name" value="KaiB_domain"/>
</dbReference>
<proteinExistence type="predicted"/>
<gene>
    <name evidence="2" type="ORF">PZE19_30910</name>
</gene>
<dbReference type="Proteomes" id="UP001216907">
    <property type="component" value="Unassembled WGS sequence"/>
</dbReference>
<dbReference type="InterPro" id="IPR036249">
    <property type="entry name" value="Thioredoxin-like_sf"/>
</dbReference>
<name>A0ABT6FLG1_9BACT</name>
<dbReference type="PANTHER" id="PTHR41709">
    <property type="entry name" value="KAIB-LIKE PROTEIN 1"/>
    <property type="match status" value="1"/>
</dbReference>
<accession>A0ABT6FLG1</accession>
<dbReference type="SUPFAM" id="SSF52833">
    <property type="entry name" value="Thioredoxin-like"/>
    <property type="match status" value="1"/>
</dbReference>
<evidence type="ECO:0000313" key="2">
    <source>
        <dbReference type="EMBL" id="MDG3008200.1"/>
    </source>
</evidence>
<evidence type="ECO:0000259" key="1">
    <source>
        <dbReference type="SMART" id="SM01248"/>
    </source>
</evidence>